<keyword evidence="3 9" id="KW-0812">Transmembrane</keyword>
<feature type="transmembrane region" description="Helical" evidence="10">
    <location>
        <begin position="443"/>
        <end position="461"/>
    </location>
</feature>
<dbReference type="InterPro" id="IPR037272">
    <property type="entry name" value="SNS_sf"/>
</dbReference>
<feature type="disulfide bond" evidence="8">
    <location>
        <begin position="174"/>
        <end position="183"/>
    </location>
</feature>
<evidence type="ECO:0000256" key="10">
    <source>
        <dbReference type="SAM" id="Phobius"/>
    </source>
</evidence>
<dbReference type="PRINTS" id="PR00176">
    <property type="entry name" value="NANEUSMPORT"/>
</dbReference>
<keyword evidence="5 10" id="KW-1133">Transmembrane helix</keyword>
<feature type="binding site" evidence="7">
    <location>
        <position position="416"/>
    </location>
    <ligand>
        <name>Na(+)</name>
        <dbReference type="ChEBI" id="CHEBI:29101"/>
        <label>1</label>
    </ligand>
</feature>
<dbReference type="PROSITE" id="PS50267">
    <property type="entry name" value="NA_NEUROTRAN_SYMP_3"/>
    <property type="match status" value="1"/>
</dbReference>
<feature type="transmembrane region" description="Helical" evidence="10">
    <location>
        <begin position="231"/>
        <end position="251"/>
    </location>
</feature>
<feature type="transmembrane region" description="Helical" evidence="10">
    <location>
        <begin position="553"/>
        <end position="579"/>
    </location>
</feature>
<comment type="similarity">
    <text evidence="9">Belongs to the sodium:neurotransmitter symporter (SNF) (TC 2.A.22) family.</text>
</comment>
<feature type="transmembrane region" description="Helical" evidence="10">
    <location>
        <begin position="135"/>
        <end position="162"/>
    </location>
</feature>
<feature type="transmembrane region" description="Helical" evidence="10">
    <location>
        <begin position="93"/>
        <end position="114"/>
    </location>
</feature>
<dbReference type="PANTHER" id="PTHR11616:SF20">
    <property type="entry name" value="SODIUM- AND CHLORIDE-DEPENDENT BETAINE TRANSPORTER"/>
    <property type="match status" value="1"/>
</dbReference>
<evidence type="ECO:0000313" key="12">
    <source>
        <dbReference type="WBParaSite" id="Pan_g1662.t1"/>
    </source>
</evidence>
<feature type="binding site" evidence="7">
    <location>
        <position position="71"/>
    </location>
    <ligand>
        <name>Na(+)</name>
        <dbReference type="ChEBI" id="CHEBI:29101"/>
        <label>1</label>
    </ligand>
</feature>
<feature type="binding site" evidence="7">
    <location>
        <position position="348"/>
    </location>
    <ligand>
        <name>Na(+)</name>
        <dbReference type="ChEBI" id="CHEBI:29101"/>
        <label>1</label>
    </ligand>
</feature>
<dbReference type="InterPro" id="IPR000175">
    <property type="entry name" value="Na/ntran_symport"/>
</dbReference>
<feature type="binding site" evidence="7">
    <location>
        <position position="417"/>
    </location>
    <ligand>
        <name>Na(+)</name>
        <dbReference type="ChEBI" id="CHEBI:29101"/>
        <label>1</label>
    </ligand>
</feature>
<evidence type="ECO:0000256" key="3">
    <source>
        <dbReference type="ARBA" id="ARBA00022692"/>
    </source>
</evidence>
<feature type="transmembrane region" description="Helical" evidence="10">
    <location>
        <begin position="63"/>
        <end position="81"/>
    </location>
</feature>
<evidence type="ECO:0000256" key="2">
    <source>
        <dbReference type="ARBA" id="ARBA00022448"/>
    </source>
</evidence>
<evidence type="ECO:0000256" key="9">
    <source>
        <dbReference type="RuleBase" id="RU003732"/>
    </source>
</evidence>
<dbReference type="GO" id="GO:0046872">
    <property type="term" value="F:metal ion binding"/>
    <property type="evidence" value="ECO:0007669"/>
    <property type="project" value="UniProtKB-KW"/>
</dbReference>
<feature type="transmembrane region" description="Helical" evidence="10">
    <location>
        <begin position="473"/>
        <end position="498"/>
    </location>
</feature>
<reference evidence="12" key="2">
    <citation type="submission" date="2020-10" db="UniProtKB">
        <authorList>
            <consortium name="WormBaseParasite"/>
        </authorList>
    </citation>
    <scope>IDENTIFICATION</scope>
</reference>
<evidence type="ECO:0000256" key="7">
    <source>
        <dbReference type="PIRSR" id="PIRSR600175-1"/>
    </source>
</evidence>
<feature type="transmembrane region" description="Helical" evidence="10">
    <location>
        <begin position="312"/>
        <end position="329"/>
    </location>
</feature>
<dbReference type="GO" id="GO:0043005">
    <property type="term" value="C:neuron projection"/>
    <property type="evidence" value="ECO:0007669"/>
    <property type="project" value="TreeGrafter"/>
</dbReference>
<feature type="transmembrane region" description="Helical" evidence="10">
    <location>
        <begin position="519"/>
        <end position="541"/>
    </location>
</feature>
<dbReference type="AlphaFoldDB" id="A0A7E4ZTJ4"/>
<feature type="transmembrane region" description="Helical" evidence="10">
    <location>
        <begin position="341"/>
        <end position="363"/>
    </location>
</feature>
<protein>
    <recommendedName>
        <fullName evidence="9">Transporter</fullName>
    </recommendedName>
</protein>
<dbReference type="CDD" id="cd11496">
    <property type="entry name" value="SLC6sbd-TauT-like"/>
    <property type="match status" value="1"/>
</dbReference>
<evidence type="ECO:0000256" key="4">
    <source>
        <dbReference type="ARBA" id="ARBA00022847"/>
    </source>
</evidence>
<evidence type="ECO:0000256" key="8">
    <source>
        <dbReference type="PIRSR" id="PIRSR600175-2"/>
    </source>
</evidence>
<evidence type="ECO:0000313" key="11">
    <source>
        <dbReference type="Proteomes" id="UP000492821"/>
    </source>
</evidence>
<reference evidence="11" key="1">
    <citation type="journal article" date="2013" name="Genetics">
        <title>The draft genome and transcriptome of Panagrellus redivivus are shaped by the harsh demands of a free-living lifestyle.</title>
        <authorList>
            <person name="Srinivasan J."/>
            <person name="Dillman A.R."/>
            <person name="Macchietto M.G."/>
            <person name="Heikkinen L."/>
            <person name="Lakso M."/>
            <person name="Fracchia K.M."/>
            <person name="Antoshechkin I."/>
            <person name="Mortazavi A."/>
            <person name="Wong G."/>
            <person name="Sternberg P.W."/>
        </authorList>
    </citation>
    <scope>NUCLEOTIDE SEQUENCE [LARGE SCALE GENOMIC DNA]</scope>
    <source>
        <strain evidence="11">MT8872</strain>
    </source>
</reference>
<feature type="binding site" evidence="7">
    <location>
        <position position="76"/>
    </location>
    <ligand>
        <name>Na(+)</name>
        <dbReference type="ChEBI" id="CHEBI:29101"/>
        <label>1</label>
    </ligand>
</feature>
<dbReference type="PANTHER" id="PTHR11616">
    <property type="entry name" value="SODIUM/CHLORIDE DEPENDENT TRANSPORTER"/>
    <property type="match status" value="1"/>
</dbReference>
<feature type="transmembrane region" description="Helical" evidence="10">
    <location>
        <begin position="401"/>
        <end position="422"/>
    </location>
</feature>
<keyword evidence="2 9" id="KW-0813">Transport</keyword>
<evidence type="ECO:0000256" key="6">
    <source>
        <dbReference type="ARBA" id="ARBA00023136"/>
    </source>
</evidence>
<comment type="subcellular location">
    <subcellularLocation>
        <location evidence="1">Membrane</location>
        <topology evidence="1">Multi-pass membrane protein</topology>
    </subcellularLocation>
</comment>
<dbReference type="NCBIfam" id="NF037979">
    <property type="entry name" value="Na_transp"/>
    <property type="match status" value="1"/>
</dbReference>
<dbReference type="Pfam" id="PF00209">
    <property type="entry name" value="SNF"/>
    <property type="match status" value="1"/>
</dbReference>
<feature type="binding site" evidence="7">
    <location>
        <position position="316"/>
    </location>
    <ligand>
        <name>Na(+)</name>
        <dbReference type="ChEBI" id="CHEBI:29101"/>
        <label>1</label>
    </ligand>
</feature>
<evidence type="ECO:0000256" key="1">
    <source>
        <dbReference type="ARBA" id="ARBA00004141"/>
    </source>
</evidence>
<feature type="binding site" evidence="7">
    <location>
        <position position="413"/>
    </location>
    <ligand>
        <name>Na(+)</name>
        <dbReference type="ChEBI" id="CHEBI:29101"/>
        <label>1</label>
    </ligand>
</feature>
<dbReference type="WBParaSite" id="Pan_g1662.t1">
    <property type="protein sequence ID" value="Pan_g1662.t1"/>
    <property type="gene ID" value="Pan_g1662"/>
</dbReference>
<keyword evidence="4 9" id="KW-0769">Symport</keyword>
<accession>A0A7E4ZTJ4</accession>
<dbReference type="PROSITE" id="PS00610">
    <property type="entry name" value="NA_NEUROTRAN_SYMP_1"/>
    <property type="match status" value="1"/>
</dbReference>
<dbReference type="GO" id="GO:0005886">
    <property type="term" value="C:plasma membrane"/>
    <property type="evidence" value="ECO:0007669"/>
    <property type="project" value="TreeGrafter"/>
</dbReference>
<keyword evidence="6 10" id="KW-0472">Membrane</keyword>
<keyword evidence="11" id="KW-1185">Reference proteome</keyword>
<dbReference type="GO" id="GO:0005332">
    <property type="term" value="F:gamma-aminobutyric acid:sodium:chloride symporter activity"/>
    <property type="evidence" value="ECO:0007669"/>
    <property type="project" value="TreeGrafter"/>
</dbReference>
<keyword evidence="7" id="KW-0915">Sodium</keyword>
<sequence length="631" mass="70746">MMEKLKHAFDGDENHVPAVRIGMHNGEVDADTSLPPDAPAGRKTSILGVEVIDRGQWSGPLDFLMSMIAYAVGLGNVWRFPYLCFKNGGGSFLLVYAIFFIMAAVPIFVMEVTIGQYLQRGAMEMWSMCPLFKGVGIGNVVIAFMCIAYFCVIVAWALFYMISSFSATFPWETCDNWWNTPVCLTGKENATALANITRYLKSGVATETSVEQFWERRVLQQTENIHEFGGIQWELLGLMFVAWVIVYFALWKGITQARKFVYFCALFPYLLIIVLLIRGLTLPGAMNGLHFYLTPNMTKLADTTVWKDAGTQVFYSYGVGFGTLIALGSHNKFNHNSFRDAIIMCFINGSTSILAGTAIFSILGYMSFVANKPIADIVKPGVGLAFLAYPEVASNLPLKQLWAFLFFLMITILGLDSQVCMMEGLFTALEDTFPTLLRKHKKVSLLVTCIFFFLLGIPMVTHAGAHWLTLVDAYGASGIALLFVVFFEVVGLSWGFGAERIRNAIHEMLGFHVSKVWPIIWKYTAPLVTAVLFVFCIIMYAPLKYPDGRDFPMWAELFGLGLSMCSIISIPAYAIYYLLCKRSNLSFKERLHKGLHPPKNIRPGNKAYTVEEEMEFIDKGGKDVRNNNDYK</sequence>
<feature type="binding site" evidence="7">
    <location>
        <position position="72"/>
    </location>
    <ligand>
        <name>Na(+)</name>
        <dbReference type="ChEBI" id="CHEBI:29101"/>
        <label>1</label>
    </ligand>
</feature>
<dbReference type="SUPFAM" id="SSF161070">
    <property type="entry name" value="SNF-like"/>
    <property type="match status" value="1"/>
</dbReference>
<dbReference type="Proteomes" id="UP000492821">
    <property type="component" value="Unassembled WGS sequence"/>
</dbReference>
<evidence type="ECO:0000256" key="5">
    <source>
        <dbReference type="ARBA" id="ARBA00022989"/>
    </source>
</evidence>
<keyword evidence="8" id="KW-1015">Disulfide bond</keyword>
<proteinExistence type="inferred from homology"/>
<name>A0A7E4ZTJ4_PANRE</name>
<organism evidence="11 12">
    <name type="scientific">Panagrellus redivivus</name>
    <name type="common">Microworm</name>
    <dbReference type="NCBI Taxonomy" id="6233"/>
    <lineage>
        <taxon>Eukaryota</taxon>
        <taxon>Metazoa</taxon>
        <taxon>Ecdysozoa</taxon>
        <taxon>Nematoda</taxon>
        <taxon>Chromadorea</taxon>
        <taxon>Rhabditida</taxon>
        <taxon>Tylenchina</taxon>
        <taxon>Panagrolaimomorpha</taxon>
        <taxon>Panagrolaimoidea</taxon>
        <taxon>Panagrolaimidae</taxon>
        <taxon>Panagrellus</taxon>
    </lineage>
</organism>
<keyword evidence="7" id="KW-0479">Metal-binding</keyword>
<feature type="transmembrane region" description="Helical" evidence="10">
    <location>
        <begin position="260"/>
        <end position="280"/>
    </location>
</feature>